<sequence>MQLGQLVGRGLTVAVLLCARSAYACTAVCVAKSASVDGVALTSHSNDCPECDNRLALVPGRTHKTGDKHLVYGLGAVYPRAHNNRSVVYQNSPDTPVLAYIDEVETTYGIWENTYPLINEVGLTMAESTCDSKVSAAGIDQPDPATGKFGEAKLSITMLMQLGLERCDTVACAIKTMGSLAEEHGFYGEGFMTGEALALADTTGEAWMFHIVQDYTTKISAVWIAQRVPDNHVAVVANAFTIQEVPYVAPEALDTRADGFLHSANMYQEARSAGLWKGMEGRDKFSFQRVFGSESKPMYATVRMQWIYTNVAPSLGLKVEHHVYKMPFSVPVDSPITVRELMTIYQSHYEQTDHDMTRGVLAGPFSNPHRVSGVDGDVKQKNAIQGQTTRGIGVPYTAYTHIGYAHPTRGASFFALDEPANSVFVPLLTATLVEAREAGSLSETGKLYAYAYQIGTRFELDLDSAWWAFDIVSNWMNQNYGRMRRELVKPATQRWQDLMMEAHDAGTTEAATSAQESVVNYWKELFQTLVVRYNDGILNYAPGYDPRMPVADIGYPAEFLEEIGYDNTFWLTKSFSARCNDMEKKHASPWVATASTVLLALVAGFVVGWVVNGRRRSPSTAEERRALF</sequence>
<gene>
    <name evidence="4" type="ORF">SARC_00572</name>
</gene>
<dbReference type="GO" id="GO:0016805">
    <property type="term" value="F:dipeptidase activity"/>
    <property type="evidence" value="ECO:0007669"/>
    <property type="project" value="InterPro"/>
</dbReference>
<feature type="transmembrane region" description="Helical" evidence="2">
    <location>
        <begin position="590"/>
        <end position="611"/>
    </location>
</feature>
<evidence type="ECO:0000313" key="5">
    <source>
        <dbReference type="Proteomes" id="UP000054560"/>
    </source>
</evidence>
<name>A0A0L0GEM0_9EUKA</name>
<keyword evidence="5" id="KW-1185">Reference proteome</keyword>
<keyword evidence="2" id="KW-0812">Transmembrane</keyword>
<dbReference type="OrthoDB" id="5175656at2759"/>
<dbReference type="InterPro" id="IPR005322">
    <property type="entry name" value="Peptidase_C69"/>
</dbReference>
<evidence type="ECO:0000313" key="4">
    <source>
        <dbReference type="EMBL" id="KNC87331.1"/>
    </source>
</evidence>
<dbReference type="RefSeq" id="XP_014161233.1">
    <property type="nucleotide sequence ID" value="XM_014305758.1"/>
</dbReference>
<evidence type="ECO:0000256" key="2">
    <source>
        <dbReference type="SAM" id="Phobius"/>
    </source>
</evidence>
<dbReference type="STRING" id="667725.A0A0L0GEM0"/>
<dbReference type="GO" id="GO:0006508">
    <property type="term" value="P:proteolysis"/>
    <property type="evidence" value="ECO:0007669"/>
    <property type="project" value="InterPro"/>
</dbReference>
<dbReference type="Pfam" id="PF03577">
    <property type="entry name" value="Peptidase_C69"/>
    <property type="match status" value="1"/>
</dbReference>
<dbReference type="EMBL" id="KQ241614">
    <property type="protein sequence ID" value="KNC87331.1"/>
    <property type="molecule type" value="Genomic_DNA"/>
</dbReference>
<dbReference type="GeneID" id="25901076"/>
<reference evidence="4 5" key="1">
    <citation type="submission" date="2011-02" db="EMBL/GenBank/DDBJ databases">
        <title>The Genome Sequence of Sphaeroforma arctica JP610.</title>
        <authorList>
            <consortium name="The Broad Institute Genome Sequencing Platform"/>
            <person name="Russ C."/>
            <person name="Cuomo C."/>
            <person name="Young S.K."/>
            <person name="Zeng Q."/>
            <person name="Gargeya S."/>
            <person name="Alvarado L."/>
            <person name="Berlin A."/>
            <person name="Chapman S.B."/>
            <person name="Chen Z."/>
            <person name="Freedman E."/>
            <person name="Gellesch M."/>
            <person name="Goldberg J."/>
            <person name="Griggs A."/>
            <person name="Gujja S."/>
            <person name="Heilman E."/>
            <person name="Heiman D."/>
            <person name="Howarth C."/>
            <person name="Mehta T."/>
            <person name="Neiman D."/>
            <person name="Pearson M."/>
            <person name="Roberts A."/>
            <person name="Saif S."/>
            <person name="Shea T."/>
            <person name="Shenoy N."/>
            <person name="Sisk P."/>
            <person name="Stolte C."/>
            <person name="Sykes S."/>
            <person name="White J."/>
            <person name="Yandava C."/>
            <person name="Burger G."/>
            <person name="Gray M.W."/>
            <person name="Holland P.W.H."/>
            <person name="King N."/>
            <person name="Lang F.B.F."/>
            <person name="Roger A.J."/>
            <person name="Ruiz-Trillo I."/>
            <person name="Haas B."/>
            <person name="Nusbaum C."/>
            <person name="Birren B."/>
        </authorList>
    </citation>
    <scope>NUCLEOTIDE SEQUENCE [LARGE SCALE GENOMIC DNA]</scope>
    <source>
        <strain evidence="4 5">JP610</strain>
    </source>
</reference>
<evidence type="ECO:0000256" key="1">
    <source>
        <dbReference type="ARBA" id="ARBA00005705"/>
    </source>
</evidence>
<keyword evidence="2" id="KW-0472">Membrane</keyword>
<dbReference type="eggNOG" id="ENOG502QR8T">
    <property type="taxonomic scope" value="Eukaryota"/>
</dbReference>
<accession>A0A0L0GEM0</accession>
<organism evidence="4 5">
    <name type="scientific">Sphaeroforma arctica JP610</name>
    <dbReference type="NCBI Taxonomy" id="667725"/>
    <lineage>
        <taxon>Eukaryota</taxon>
        <taxon>Ichthyosporea</taxon>
        <taxon>Ichthyophonida</taxon>
        <taxon>Sphaeroforma</taxon>
    </lineage>
</organism>
<dbReference type="PANTHER" id="PTHR12994">
    <property type="entry name" value="SECERNIN"/>
    <property type="match status" value="1"/>
</dbReference>
<protein>
    <recommendedName>
        <fullName evidence="6">Dipeptidase</fullName>
    </recommendedName>
</protein>
<evidence type="ECO:0008006" key="6">
    <source>
        <dbReference type="Google" id="ProtNLM"/>
    </source>
</evidence>
<feature type="chain" id="PRO_5005539421" description="Dipeptidase" evidence="3">
    <location>
        <begin position="25"/>
        <end position="628"/>
    </location>
</feature>
<feature type="signal peptide" evidence="3">
    <location>
        <begin position="1"/>
        <end position="24"/>
    </location>
</feature>
<dbReference type="GO" id="GO:0070004">
    <property type="term" value="F:cysteine-type exopeptidase activity"/>
    <property type="evidence" value="ECO:0007669"/>
    <property type="project" value="InterPro"/>
</dbReference>
<keyword evidence="3" id="KW-0732">Signal</keyword>
<keyword evidence="2" id="KW-1133">Transmembrane helix</keyword>
<dbReference type="Proteomes" id="UP000054560">
    <property type="component" value="Unassembled WGS sequence"/>
</dbReference>
<comment type="similarity">
    <text evidence="1">Belongs to the peptidase C69 family. Secernin subfamily.</text>
</comment>
<evidence type="ECO:0000256" key="3">
    <source>
        <dbReference type="SAM" id="SignalP"/>
    </source>
</evidence>
<dbReference type="PANTHER" id="PTHR12994:SF17">
    <property type="entry name" value="LD30995P"/>
    <property type="match status" value="1"/>
</dbReference>
<proteinExistence type="inferred from homology"/>
<dbReference type="AlphaFoldDB" id="A0A0L0GEM0"/>